<comment type="caution">
    <text evidence="2">The sequence shown here is derived from an EMBL/GenBank/DDBJ whole genome shotgun (WGS) entry which is preliminary data.</text>
</comment>
<feature type="compositionally biased region" description="Basic and acidic residues" evidence="1">
    <location>
        <begin position="12"/>
        <end position="23"/>
    </location>
</feature>
<protein>
    <submittedName>
        <fullName evidence="2">Uncharacterized protein</fullName>
    </submittedName>
</protein>
<evidence type="ECO:0000256" key="1">
    <source>
        <dbReference type="SAM" id="MobiDB-lite"/>
    </source>
</evidence>
<proteinExistence type="predicted"/>
<evidence type="ECO:0000313" key="3">
    <source>
        <dbReference type="Proteomes" id="UP001151760"/>
    </source>
</evidence>
<keyword evidence="3" id="KW-1185">Reference proteome</keyword>
<feature type="region of interest" description="Disordered" evidence="1">
    <location>
        <begin position="1"/>
        <end position="33"/>
    </location>
</feature>
<reference evidence="2" key="1">
    <citation type="journal article" date="2022" name="Int. J. Mol. Sci.">
        <title>Draft Genome of Tanacetum Coccineum: Genomic Comparison of Closely Related Tanacetum-Family Plants.</title>
        <authorList>
            <person name="Yamashiro T."/>
            <person name="Shiraishi A."/>
            <person name="Nakayama K."/>
            <person name="Satake H."/>
        </authorList>
    </citation>
    <scope>NUCLEOTIDE SEQUENCE</scope>
</reference>
<evidence type="ECO:0000313" key="2">
    <source>
        <dbReference type="EMBL" id="GJS90002.1"/>
    </source>
</evidence>
<dbReference type="EMBL" id="BQNB010011394">
    <property type="protein sequence ID" value="GJS90002.1"/>
    <property type="molecule type" value="Genomic_DNA"/>
</dbReference>
<name>A0ABQ4ZJG7_9ASTR</name>
<feature type="compositionally biased region" description="Basic residues" evidence="1">
    <location>
        <begin position="1"/>
        <end position="11"/>
    </location>
</feature>
<organism evidence="2 3">
    <name type="scientific">Tanacetum coccineum</name>
    <dbReference type="NCBI Taxonomy" id="301880"/>
    <lineage>
        <taxon>Eukaryota</taxon>
        <taxon>Viridiplantae</taxon>
        <taxon>Streptophyta</taxon>
        <taxon>Embryophyta</taxon>
        <taxon>Tracheophyta</taxon>
        <taxon>Spermatophyta</taxon>
        <taxon>Magnoliopsida</taxon>
        <taxon>eudicotyledons</taxon>
        <taxon>Gunneridae</taxon>
        <taxon>Pentapetalae</taxon>
        <taxon>asterids</taxon>
        <taxon>campanulids</taxon>
        <taxon>Asterales</taxon>
        <taxon>Asteraceae</taxon>
        <taxon>Asteroideae</taxon>
        <taxon>Anthemideae</taxon>
        <taxon>Anthemidinae</taxon>
        <taxon>Tanacetum</taxon>
    </lineage>
</organism>
<sequence>MPYGNHRRRPEHKPTYRTQEHHAPYVPPHRPNQEFHRPMETRAVLTLDSLVSTQEILATKHQLHLPQPAPLVGIPSKEKINKYCDYHNEKGHSTNDCFHLKILARDSVRIRQVESSGEGCKAKGKRGTTEQRFAERQVGGDRKGSLTGRLHATQKPAEKITKTFSHGNL</sequence>
<dbReference type="Proteomes" id="UP001151760">
    <property type="component" value="Unassembled WGS sequence"/>
</dbReference>
<accession>A0ABQ4ZJG7</accession>
<feature type="region of interest" description="Disordered" evidence="1">
    <location>
        <begin position="117"/>
        <end position="169"/>
    </location>
</feature>
<gene>
    <name evidence="2" type="ORF">Tco_0772638</name>
</gene>
<reference evidence="2" key="2">
    <citation type="submission" date="2022-01" db="EMBL/GenBank/DDBJ databases">
        <authorList>
            <person name="Yamashiro T."/>
            <person name="Shiraishi A."/>
            <person name="Satake H."/>
            <person name="Nakayama K."/>
        </authorList>
    </citation>
    <scope>NUCLEOTIDE SEQUENCE</scope>
</reference>
<feature type="compositionally biased region" description="Basic and acidic residues" evidence="1">
    <location>
        <begin position="127"/>
        <end position="144"/>
    </location>
</feature>